<accession>A0A5E7HYH0</accession>
<feature type="transmembrane region" description="Helical" evidence="1">
    <location>
        <begin position="70"/>
        <end position="92"/>
    </location>
</feature>
<dbReference type="Proteomes" id="UP000377224">
    <property type="component" value="Unassembled WGS sequence"/>
</dbReference>
<gene>
    <name evidence="2" type="ORF">PS896_01229</name>
</gene>
<dbReference type="AlphaFoldDB" id="A0A5E7HYH0"/>
<feature type="transmembrane region" description="Helical" evidence="1">
    <location>
        <begin position="30"/>
        <end position="50"/>
    </location>
</feature>
<feature type="transmembrane region" description="Helical" evidence="1">
    <location>
        <begin position="189"/>
        <end position="216"/>
    </location>
</feature>
<evidence type="ECO:0000256" key="1">
    <source>
        <dbReference type="SAM" id="Phobius"/>
    </source>
</evidence>
<dbReference type="RefSeq" id="WP_150647183.1">
    <property type="nucleotide sequence ID" value="NZ_CABVIN010000001.1"/>
</dbReference>
<evidence type="ECO:0000313" key="2">
    <source>
        <dbReference type="EMBL" id="VVO69130.1"/>
    </source>
</evidence>
<dbReference type="EMBL" id="CABVIN010000001">
    <property type="protein sequence ID" value="VVO69130.1"/>
    <property type="molecule type" value="Genomic_DNA"/>
</dbReference>
<keyword evidence="1" id="KW-0472">Membrane</keyword>
<feature type="transmembrane region" description="Helical" evidence="1">
    <location>
        <begin position="228"/>
        <end position="249"/>
    </location>
</feature>
<protein>
    <submittedName>
        <fullName evidence="2">Uncharacterized protein</fullName>
    </submittedName>
</protein>
<reference evidence="2 3" key="1">
    <citation type="submission" date="2019-09" db="EMBL/GenBank/DDBJ databases">
        <authorList>
            <person name="Chandra G."/>
            <person name="Truman W A."/>
        </authorList>
    </citation>
    <scope>NUCLEOTIDE SEQUENCE [LARGE SCALE GENOMIC DNA]</scope>
    <source>
        <strain evidence="2">PS896</strain>
    </source>
</reference>
<organism evidence="2 3">
    <name type="scientific">Pseudomonas fluorescens</name>
    <dbReference type="NCBI Taxonomy" id="294"/>
    <lineage>
        <taxon>Bacteria</taxon>
        <taxon>Pseudomonadati</taxon>
        <taxon>Pseudomonadota</taxon>
        <taxon>Gammaproteobacteria</taxon>
        <taxon>Pseudomonadales</taxon>
        <taxon>Pseudomonadaceae</taxon>
        <taxon>Pseudomonas</taxon>
    </lineage>
</organism>
<name>A0A5E7HYH0_PSEFL</name>
<keyword evidence="1" id="KW-1133">Transmembrane helix</keyword>
<keyword evidence="1" id="KW-0812">Transmembrane</keyword>
<proteinExistence type="predicted"/>
<sequence length="262" mass="29608">MSSRIDWRQDVLPVIKMLFNWLRAKPSRSLISLGMLFWAPGLLDYMVFAAQALRAYQEHTPWPVVPDDLGVSRIIGLIFIGLGVAMILFEWWQPHSVKARRLKSRKAHGQSQLQTALYQTFDSMTDVPLQRSFQQAWGPINADPKQIRNVLGTDKGNFGKAVERYVRGLALVKTDGNWFSVSSWTVAGFWVWFVFTVLSIGVFASCLFLLVISFIFADPPVLSVHNQWTLGVIGFLVGYAVFVFADLMVEHGSALRLARMTP</sequence>
<evidence type="ECO:0000313" key="3">
    <source>
        <dbReference type="Proteomes" id="UP000377224"/>
    </source>
</evidence>